<dbReference type="EMBL" id="JAAAJA010000595">
    <property type="protein sequence ID" value="KAG0251423.1"/>
    <property type="molecule type" value="Genomic_DNA"/>
</dbReference>
<feature type="compositionally biased region" description="Basic and acidic residues" evidence="1">
    <location>
        <begin position="172"/>
        <end position="187"/>
    </location>
</feature>
<dbReference type="Pfam" id="PF10159">
    <property type="entry name" value="MMtag"/>
    <property type="match status" value="1"/>
</dbReference>
<sequence>MFHPTRGGTRGGQDQFKWEDVKEDKHRENYLGNSLLAPVGRWQKGRDLTWYAKANDSDSDIASIQAKKKAEIQSIKDAEAEAMAEALGYKTKRKTETAVTEKELKTAISKTDSSAQDELGEKLEESSTIQGLGFKSRRQGMFTVTGSMPVSSKLAPVPLIPESAQIGSSRENVMDDNPRAVSKDTSKDGNNVGERVGVQVRQGSTGMITGVATVARGREAEMSENPQAGEVIKTGVGARAKAGAEAEVKARIGAGVGNDVVVEMTTNDHTTPLGAIVPRMKYKAGMRKAKREGSPIVAAALVIVVKNGTAVEVPAHDVLCRQ</sequence>
<keyword evidence="4" id="KW-1185">Reference proteome</keyword>
<comment type="caution">
    <text evidence="3">The sequence shown here is derived from an EMBL/GenBank/DDBJ whole genome shotgun (WGS) entry which is preliminary data.</text>
</comment>
<feature type="domain" description="Multiple myeloma tumor-associated protein 2-like N-terminal" evidence="2">
    <location>
        <begin position="8"/>
        <end position="88"/>
    </location>
</feature>
<proteinExistence type="predicted"/>
<reference evidence="3" key="1">
    <citation type="journal article" date="2020" name="Fungal Divers.">
        <title>Resolving the Mortierellaceae phylogeny through synthesis of multi-gene phylogenetics and phylogenomics.</title>
        <authorList>
            <person name="Vandepol N."/>
            <person name="Liber J."/>
            <person name="Desiro A."/>
            <person name="Na H."/>
            <person name="Kennedy M."/>
            <person name="Barry K."/>
            <person name="Grigoriev I.V."/>
            <person name="Miller A.N."/>
            <person name="O'Donnell K."/>
            <person name="Stajich J.E."/>
            <person name="Bonito G."/>
        </authorList>
    </citation>
    <scope>NUCLEOTIDE SEQUENCE</scope>
    <source>
        <strain evidence="3">KOD948</strain>
    </source>
</reference>
<name>A0A9P6TYG7_9FUNG</name>
<dbReference type="PANTHER" id="PTHR14580:SF0">
    <property type="entry name" value="MULTIPLE MYELOMA TUMOR-ASSOCIATED PROTEIN 2"/>
    <property type="match status" value="1"/>
</dbReference>
<dbReference type="AlphaFoldDB" id="A0A9P6TYG7"/>
<dbReference type="PANTHER" id="PTHR14580">
    <property type="entry name" value="MULTIPLE MYELOMA TUMOR-ASSOCIATED PROTEIN 2 FAMILY MEMBER"/>
    <property type="match status" value="1"/>
</dbReference>
<feature type="region of interest" description="Disordered" evidence="1">
    <location>
        <begin position="170"/>
        <end position="192"/>
    </location>
</feature>
<accession>A0A9P6TYG7</accession>
<evidence type="ECO:0000313" key="3">
    <source>
        <dbReference type="EMBL" id="KAG0251423.1"/>
    </source>
</evidence>
<evidence type="ECO:0000313" key="4">
    <source>
        <dbReference type="Proteomes" id="UP000726737"/>
    </source>
</evidence>
<dbReference type="Proteomes" id="UP000726737">
    <property type="component" value="Unassembled WGS sequence"/>
</dbReference>
<protein>
    <recommendedName>
        <fullName evidence="2">Multiple myeloma tumor-associated protein 2-like N-terminal domain-containing protein</fullName>
    </recommendedName>
</protein>
<dbReference type="OrthoDB" id="5390672at2759"/>
<evidence type="ECO:0000259" key="2">
    <source>
        <dbReference type="Pfam" id="PF10159"/>
    </source>
</evidence>
<organism evidence="3 4">
    <name type="scientific">Mortierella polycephala</name>
    <dbReference type="NCBI Taxonomy" id="41804"/>
    <lineage>
        <taxon>Eukaryota</taxon>
        <taxon>Fungi</taxon>
        <taxon>Fungi incertae sedis</taxon>
        <taxon>Mucoromycota</taxon>
        <taxon>Mortierellomycotina</taxon>
        <taxon>Mortierellomycetes</taxon>
        <taxon>Mortierellales</taxon>
        <taxon>Mortierellaceae</taxon>
        <taxon>Mortierella</taxon>
    </lineage>
</organism>
<dbReference type="InterPro" id="IPR019315">
    <property type="entry name" value="MMTA2_N"/>
</dbReference>
<gene>
    <name evidence="3" type="ORF">BG011_007620</name>
</gene>
<dbReference type="InterPro" id="IPR039207">
    <property type="entry name" value="MMTAG2-like"/>
</dbReference>
<evidence type="ECO:0000256" key="1">
    <source>
        <dbReference type="SAM" id="MobiDB-lite"/>
    </source>
</evidence>